<dbReference type="STRING" id="572547.Amico_1083"/>
<dbReference type="AlphaFoldDB" id="D5EF75"/>
<protein>
    <submittedName>
        <fullName evidence="3">Uncharacterized protein</fullName>
    </submittedName>
</protein>
<keyword evidence="2" id="KW-0804">Transcription</keyword>
<keyword evidence="1" id="KW-0240">DNA-directed RNA polymerase</keyword>
<dbReference type="GO" id="GO:0006351">
    <property type="term" value="P:DNA-templated transcription"/>
    <property type="evidence" value="ECO:0007669"/>
    <property type="project" value="InterPro"/>
</dbReference>
<dbReference type="Gene3D" id="3.90.940.10">
    <property type="match status" value="1"/>
</dbReference>
<dbReference type="OrthoDB" id="5738at2"/>
<keyword evidence="4" id="KW-1185">Reference proteome</keyword>
<gene>
    <name evidence="3" type="ordered locus">Amico_1083</name>
</gene>
<accession>D5EF75</accession>
<evidence type="ECO:0000313" key="4">
    <source>
        <dbReference type="Proteomes" id="UP000002366"/>
    </source>
</evidence>
<dbReference type="EMBL" id="CP001997">
    <property type="protein sequence ID" value="ADE57207.1"/>
    <property type="molecule type" value="Genomic_DNA"/>
</dbReference>
<evidence type="ECO:0000256" key="1">
    <source>
        <dbReference type="ARBA" id="ARBA00022478"/>
    </source>
</evidence>
<dbReference type="GO" id="GO:0003899">
    <property type="term" value="F:DNA-directed RNA polymerase activity"/>
    <property type="evidence" value="ECO:0007669"/>
    <property type="project" value="InterPro"/>
</dbReference>
<dbReference type="GO" id="GO:0000428">
    <property type="term" value="C:DNA-directed RNA polymerase complex"/>
    <property type="evidence" value="ECO:0007669"/>
    <property type="project" value="UniProtKB-KW"/>
</dbReference>
<sequence>MKFYDIDYLEKRAGITNKYLLTVIVANWSRYISEQKSRVLEEDLEQYLSVAMDDIAKERVKLRIPASRAKGVLPGGYDVDVEK</sequence>
<evidence type="ECO:0000256" key="2">
    <source>
        <dbReference type="ARBA" id="ARBA00023163"/>
    </source>
</evidence>
<dbReference type="SUPFAM" id="SSF63562">
    <property type="entry name" value="RPB6/omega subunit-like"/>
    <property type="match status" value="1"/>
</dbReference>
<dbReference type="HOGENOM" id="CLU_2535206_0_0_0"/>
<organism evidence="3 4">
    <name type="scientific">Aminobacterium colombiense (strain DSM 12261 / ALA-1)</name>
    <dbReference type="NCBI Taxonomy" id="572547"/>
    <lineage>
        <taxon>Bacteria</taxon>
        <taxon>Thermotogati</taxon>
        <taxon>Synergistota</taxon>
        <taxon>Synergistia</taxon>
        <taxon>Synergistales</taxon>
        <taxon>Aminobacteriaceae</taxon>
        <taxon>Aminobacterium</taxon>
    </lineage>
</organism>
<dbReference type="InterPro" id="IPR036161">
    <property type="entry name" value="RPB6/omega-like_sf"/>
</dbReference>
<dbReference type="RefSeq" id="WP_013048470.1">
    <property type="nucleotide sequence ID" value="NC_014011.1"/>
</dbReference>
<proteinExistence type="predicted"/>
<dbReference type="GO" id="GO:0003677">
    <property type="term" value="F:DNA binding"/>
    <property type="evidence" value="ECO:0007669"/>
    <property type="project" value="InterPro"/>
</dbReference>
<reference evidence="3 4" key="1">
    <citation type="journal article" date="2010" name="Stand. Genomic Sci.">
        <title>Complete genome sequence of Aminobacterium colombiense type strain (ALA-1).</title>
        <authorList>
            <person name="Chertkov O."/>
            <person name="Sikorski J."/>
            <person name="Brambilla E."/>
            <person name="Lapidus A."/>
            <person name="Copeland A."/>
            <person name="Glavina Del Rio T."/>
            <person name="Nolan M."/>
            <person name="Lucas S."/>
            <person name="Tice H."/>
            <person name="Cheng J.F."/>
            <person name="Han C."/>
            <person name="Detter J.C."/>
            <person name="Bruce D."/>
            <person name="Tapia R."/>
            <person name="Goodwin L."/>
            <person name="Pitluck S."/>
            <person name="Liolios K."/>
            <person name="Ivanova N."/>
            <person name="Mavromatis K."/>
            <person name="Ovchinnikova G."/>
            <person name="Pati A."/>
            <person name="Chen A."/>
            <person name="Palaniappan K."/>
            <person name="Land M."/>
            <person name="Hauser L."/>
            <person name="Chang Y.J."/>
            <person name="Jeffries C.D."/>
            <person name="Spring S."/>
            <person name="Rohde M."/>
            <person name="Goker M."/>
            <person name="Bristow J."/>
            <person name="Eisen J.A."/>
            <person name="Markowitz V."/>
            <person name="Hugenholtz P."/>
            <person name="Kyrpides N.C."/>
            <person name="Klenk H.P."/>
        </authorList>
    </citation>
    <scope>NUCLEOTIDE SEQUENCE [LARGE SCALE GENOMIC DNA]</scope>
    <source>
        <strain evidence="4">DSM 12261 / ALA-1</strain>
    </source>
</reference>
<evidence type="ECO:0000313" key="3">
    <source>
        <dbReference type="EMBL" id="ADE57207.1"/>
    </source>
</evidence>
<dbReference type="KEGG" id="aco:Amico_1083"/>
<name>D5EF75_AMICL</name>
<dbReference type="Proteomes" id="UP000002366">
    <property type="component" value="Chromosome"/>
</dbReference>